<evidence type="ECO:0000256" key="1">
    <source>
        <dbReference type="SAM" id="MobiDB-lite"/>
    </source>
</evidence>
<keyword evidence="4" id="KW-1185">Reference proteome</keyword>
<dbReference type="Proteomes" id="UP000309215">
    <property type="component" value="Unassembled WGS sequence"/>
</dbReference>
<reference evidence="3 4" key="1">
    <citation type="submission" date="2019-04" db="EMBL/GenBank/DDBJ databases">
        <authorList>
            <person name="Li Y."/>
            <person name="Wang J."/>
        </authorList>
    </citation>
    <scope>NUCLEOTIDE SEQUENCE [LARGE SCALE GENOMIC DNA]</scope>
    <source>
        <strain evidence="3 4">DSM 14668</strain>
    </source>
</reference>
<feature type="transmembrane region" description="Helical" evidence="2">
    <location>
        <begin position="33"/>
        <end position="51"/>
    </location>
</feature>
<evidence type="ECO:0000313" key="4">
    <source>
        <dbReference type="Proteomes" id="UP000309215"/>
    </source>
</evidence>
<dbReference type="EMBL" id="SSMQ01000018">
    <property type="protein sequence ID" value="TKD06585.1"/>
    <property type="molecule type" value="Genomic_DNA"/>
</dbReference>
<comment type="caution">
    <text evidence="3">The sequence shown here is derived from an EMBL/GenBank/DDBJ whole genome shotgun (WGS) entry which is preliminary data.</text>
</comment>
<proteinExistence type="predicted"/>
<evidence type="ECO:0000256" key="2">
    <source>
        <dbReference type="SAM" id="Phobius"/>
    </source>
</evidence>
<keyword evidence="2" id="KW-0472">Membrane</keyword>
<gene>
    <name evidence="3" type="ORF">E8A74_18935</name>
</gene>
<keyword evidence="2" id="KW-0812">Transmembrane</keyword>
<feature type="transmembrane region" description="Helical" evidence="2">
    <location>
        <begin position="57"/>
        <end position="81"/>
    </location>
</feature>
<keyword evidence="2" id="KW-1133">Transmembrane helix</keyword>
<dbReference type="RefSeq" id="WP_136930436.1">
    <property type="nucleotide sequence ID" value="NZ_SSMQ01000018.1"/>
</dbReference>
<name>A0A4U1JB44_9BACT</name>
<dbReference type="OrthoDB" id="5519461at2"/>
<organism evidence="3 4">
    <name type="scientific">Polyangium fumosum</name>
    <dbReference type="NCBI Taxonomy" id="889272"/>
    <lineage>
        <taxon>Bacteria</taxon>
        <taxon>Pseudomonadati</taxon>
        <taxon>Myxococcota</taxon>
        <taxon>Polyangia</taxon>
        <taxon>Polyangiales</taxon>
        <taxon>Polyangiaceae</taxon>
        <taxon>Polyangium</taxon>
    </lineage>
</organism>
<evidence type="ECO:0000313" key="3">
    <source>
        <dbReference type="EMBL" id="TKD06585.1"/>
    </source>
</evidence>
<sequence length="91" mass="9198">MDESADGLHGAGGDEEGAGEALDTRKAEGPDPVIGAGLALFGIFVMGLGGARDLHYVFNAGMFLAVGGAVTFVLFVALTAMKQRAARSAKS</sequence>
<feature type="region of interest" description="Disordered" evidence="1">
    <location>
        <begin position="1"/>
        <end position="27"/>
    </location>
</feature>
<dbReference type="AlphaFoldDB" id="A0A4U1JB44"/>
<protein>
    <submittedName>
        <fullName evidence="3">Uncharacterized protein</fullName>
    </submittedName>
</protein>
<accession>A0A4U1JB44</accession>